<sequence>MEQELIELLLFAKKALSRGQSICAQAIELSNESDQHTELIERTWPKILFVRNHILIQLSTMERIREFLSVKIEEVSSCIKDREETLAKVSLDLQNIFQVLEKCHIDEGILKYNNEQGKQTTLFDYIDHPSVLELQKLADDEIGEIENLGSSLMSTAKTLSNTIAELASLQEAALSISLDESTTVFSDTKAHMREDIISKMAEILTSLTNHYDQLGEATRLCQSDPDTQLDISVLQRDHDQVPIILEELDESLDIVESISEEVRIRMQVYSSVQEELLKLLLQLEKFSIPGGQADIICEKMISAESEMKSHEQKLATFFKELMSLADWYQVYAASYSHLVLEIERRKKAMEKQDELYQELLKSFEDSYDDELQERNRWFAQHGEYLPADLCQFMMDPPSRLLVQLEEQPRRLPKLSKATVKKALEDIHERGDSSSS</sequence>
<comment type="similarity">
    <text evidence="1 6">Belongs to the ATG17 family.</text>
</comment>
<dbReference type="InterPro" id="IPR007240">
    <property type="entry name" value="Atg17"/>
</dbReference>
<dbReference type="InterPro" id="IPR045326">
    <property type="entry name" value="ATG17-like_dom"/>
</dbReference>
<evidence type="ECO:0000313" key="8">
    <source>
        <dbReference type="EMBL" id="KAG2227166.1"/>
    </source>
</evidence>
<proteinExistence type="inferred from homology"/>
<dbReference type="OrthoDB" id="1937984at2759"/>
<evidence type="ECO:0000256" key="1">
    <source>
        <dbReference type="ARBA" id="ARBA00006259"/>
    </source>
</evidence>
<organism evidence="8 9">
    <name type="scientific">Circinella minor</name>
    <dbReference type="NCBI Taxonomy" id="1195481"/>
    <lineage>
        <taxon>Eukaryota</taxon>
        <taxon>Fungi</taxon>
        <taxon>Fungi incertae sedis</taxon>
        <taxon>Mucoromycota</taxon>
        <taxon>Mucoromycotina</taxon>
        <taxon>Mucoromycetes</taxon>
        <taxon>Mucorales</taxon>
        <taxon>Lichtheimiaceae</taxon>
        <taxon>Circinella</taxon>
    </lineage>
</organism>
<evidence type="ECO:0000313" key="9">
    <source>
        <dbReference type="Proteomes" id="UP000646827"/>
    </source>
</evidence>
<dbReference type="GO" id="GO:0034727">
    <property type="term" value="P:piecemeal microautophagy of the nucleus"/>
    <property type="evidence" value="ECO:0007669"/>
    <property type="project" value="TreeGrafter"/>
</dbReference>
<dbReference type="GO" id="GO:0000045">
    <property type="term" value="P:autophagosome assembly"/>
    <property type="evidence" value="ECO:0007669"/>
    <property type="project" value="TreeGrafter"/>
</dbReference>
<dbReference type="GO" id="GO:0060090">
    <property type="term" value="F:molecular adaptor activity"/>
    <property type="evidence" value="ECO:0007669"/>
    <property type="project" value="TreeGrafter"/>
</dbReference>
<comment type="subcellular location">
    <subcellularLocation>
        <location evidence="6">Cytoplasm</location>
    </subcellularLocation>
    <subcellularLocation>
        <location evidence="6">Preautophagosomal structure membrane</location>
        <topology evidence="6">Peripheral membrane protein</topology>
    </subcellularLocation>
</comment>
<name>A0A8H7VLK2_9FUNG</name>
<comment type="function">
    <text evidence="6">Autophagy-specific protein that functions in response to autophagy-inducing signals as a scaffold to recruit other ATG proteins to organize preautophagosomal structure (PAS) formation. Modulates the timing and magnitude of the autophagy response, such as the size of the sequestering vesicles. Plays particularly a role in pexophagy and nucleophagy.</text>
</comment>
<dbReference type="AlphaFoldDB" id="A0A8H7VLK2"/>
<dbReference type="PANTHER" id="PTHR28005:SF1">
    <property type="entry name" value="AUTOPHAGY-RELATED PROTEIN 17"/>
    <property type="match status" value="1"/>
</dbReference>
<reference evidence="8 9" key="1">
    <citation type="submission" date="2020-12" db="EMBL/GenBank/DDBJ databases">
        <title>Metabolic potential, ecology and presence of endohyphal bacteria is reflected in genomic diversity of Mucoromycotina.</title>
        <authorList>
            <person name="Muszewska A."/>
            <person name="Okrasinska A."/>
            <person name="Steczkiewicz K."/>
            <person name="Drgas O."/>
            <person name="Orlowska M."/>
            <person name="Perlinska-Lenart U."/>
            <person name="Aleksandrzak-Piekarczyk T."/>
            <person name="Szatraj K."/>
            <person name="Zielenkiewicz U."/>
            <person name="Pilsyk S."/>
            <person name="Malc E."/>
            <person name="Mieczkowski P."/>
            <person name="Kruszewska J.S."/>
            <person name="Biernat P."/>
            <person name="Pawlowska J."/>
        </authorList>
    </citation>
    <scope>NUCLEOTIDE SEQUENCE [LARGE SCALE GENOMIC DNA]</scope>
    <source>
        <strain evidence="8 9">CBS 142.35</strain>
    </source>
</reference>
<evidence type="ECO:0000256" key="6">
    <source>
        <dbReference type="RuleBase" id="RU368080"/>
    </source>
</evidence>
<dbReference type="Proteomes" id="UP000646827">
    <property type="component" value="Unassembled WGS sequence"/>
</dbReference>
<feature type="domain" description="Autophagy protein ATG17-like" evidence="7">
    <location>
        <begin position="16"/>
        <end position="385"/>
    </location>
</feature>
<dbReference type="PANTHER" id="PTHR28005">
    <property type="entry name" value="AUTOPHAGY-RELATED PROTEIN 17"/>
    <property type="match status" value="1"/>
</dbReference>
<protein>
    <recommendedName>
        <fullName evidence="2 6">Autophagy-related protein 17</fullName>
    </recommendedName>
</protein>
<dbReference type="GO" id="GO:0000422">
    <property type="term" value="P:autophagy of mitochondrion"/>
    <property type="evidence" value="ECO:0007669"/>
    <property type="project" value="TreeGrafter"/>
</dbReference>
<comment type="caution">
    <text evidence="8">The sequence shown here is derived from an EMBL/GenBank/DDBJ whole genome shotgun (WGS) entry which is preliminary data.</text>
</comment>
<evidence type="ECO:0000256" key="2">
    <source>
        <dbReference type="ARBA" id="ARBA00013806"/>
    </source>
</evidence>
<dbReference type="GO" id="GO:1990316">
    <property type="term" value="C:Atg1/ULK1 kinase complex"/>
    <property type="evidence" value="ECO:0007669"/>
    <property type="project" value="TreeGrafter"/>
</dbReference>
<keyword evidence="4 6" id="KW-0072">Autophagy</keyword>
<dbReference type="Pfam" id="PF04108">
    <property type="entry name" value="ATG17_like"/>
    <property type="match status" value="1"/>
</dbReference>
<evidence type="ECO:0000256" key="5">
    <source>
        <dbReference type="ARBA" id="ARBA00023136"/>
    </source>
</evidence>
<keyword evidence="3 6" id="KW-0963">Cytoplasm</keyword>
<gene>
    <name evidence="8" type="ORF">INT45_003896</name>
</gene>
<dbReference type="GO" id="GO:0030295">
    <property type="term" value="F:protein kinase activator activity"/>
    <property type="evidence" value="ECO:0007669"/>
    <property type="project" value="TreeGrafter"/>
</dbReference>
<evidence type="ECO:0000256" key="4">
    <source>
        <dbReference type="ARBA" id="ARBA00023006"/>
    </source>
</evidence>
<keyword evidence="5" id="KW-0472">Membrane</keyword>
<keyword evidence="9" id="KW-1185">Reference proteome</keyword>
<dbReference type="GO" id="GO:0034045">
    <property type="term" value="C:phagophore assembly site membrane"/>
    <property type="evidence" value="ECO:0007669"/>
    <property type="project" value="UniProtKB-SubCell"/>
</dbReference>
<accession>A0A8H7VLK2</accession>
<evidence type="ECO:0000259" key="7">
    <source>
        <dbReference type="Pfam" id="PF04108"/>
    </source>
</evidence>
<evidence type="ECO:0000256" key="3">
    <source>
        <dbReference type="ARBA" id="ARBA00022490"/>
    </source>
</evidence>
<dbReference type="EMBL" id="JAEPRB010000010">
    <property type="protein sequence ID" value="KAG2227166.1"/>
    <property type="molecule type" value="Genomic_DNA"/>
</dbReference>